<proteinExistence type="predicted"/>
<dbReference type="KEGG" id="pgm:PGRAT_15710"/>
<dbReference type="PANTHER" id="PTHR43801:SF1">
    <property type="entry name" value="POLYPRENYL SYNTHETASE"/>
    <property type="match status" value="1"/>
</dbReference>
<organism evidence="1 2">
    <name type="scientific">Paenibacillus graminis</name>
    <dbReference type="NCBI Taxonomy" id="189425"/>
    <lineage>
        <taxon>Bacteria</taxon>
        <taxon>Bacillati</taxon>
        <taxon>Bacillota</taxon>
        <taxon>Bacilli</taxon>
        <taxon>Bacillales</taxon>
        <taxon>Paenibacillaceae</taxon>
        <taxon>Paenibacillus</taxon>
    </lineage>
</organism>
<dbReference type="HOGENOM" id="CLU_055759_0_0_9"/>
<sequence length="394" mass="44143">MQEVIPLRESSDELTYSLTGEDGSAGPYYRDVALLTDEVLVKLHEDQSIAKFGRYIALRKLETWNPDIYALEWLMIGVLWNVYKARATVGSVAAGRLLSSLYSLKSRGREARKAVDRVKGIAGTTVLARHQKAAGCLQLHSLTRLIGWLRASGEFEQESRRLKIWLDFLRGLPGKESAGILHRAVQKASWFERRSLECLGSYTSKVEAYIENNRQRLKWQENRIFCSRERVEYHLNMVGAEIMNRVFHAGFQAAPEKIVFLPICMRNKSAEACRAVQEGPGYVCRRCSKTCRVHAVTAMAETCGSKVLMIPHASTAFGKERIPEGKVGIVGIACVLNLISGGYKARDIGYLPQCVLLHYSGCAMHWHPKGIGTCIDMDRLHAMLEQGEPSSNPE</sequence>
<dbReference type="AlphaFoldDB" id="A0A089NIQ4"/>
<dbReference type="STRING" id="189425.PGRAT_15710"/>
<keyword evidence="2" id="KW-1185">Reference proteome</keyword>
<dbReference type="Pfam" id="PF01976">
    <property type="entry name" value="DUF116"/>
    <property type="match status" value="1"/>
</dbReference>
<dbReference type="InterPro" id="IPR002829">
    <property type="entry name" value="DUF116"/>
</dbReference>
<evidence type="ECO:0008006" key="3">
    <source>
        <dbReference type="Google" id="ProtNLM"/>
    </source>
</evidence>
<gene>
    <name evidence="1" type="ORF">PGRAT_15710</name>
</gene>
<dbReference type="EMBL" id="CP009287">
    <property type="protein sequence ID" value="AIQ68904.1"/>
    <property type="molecule type" value="Genomic_DNA"/>
</dbReference>
<evidence type="ECO:0000313" key="2">
    <source>
        <dbReference type="Proteomes" id="UP000029500"/>
    </source>
</evidence>
<evidence type="ECO:0000313" key="1">
    <source>
        <dbReference type="EMBL" id="AIQ68904.1"/>
    </source>
</evidence>
<dbReference type="Proteomes" id="UP000029500">
    <property type="component" value="Chromosome"/>
</dbReference>
<name>A0A089NIQ4_9BACL</name>
<protein>
    <recommendedName>
        <fullName evidence="3">DUF116 domain-containing protein</fullName>
    </recommendedName>
</protein>
<dbReference type="eggNOG" id="COG1852">
    <property type="taxonomic scope" value="Bacteria"/>
</dbReference>
<dbReference type="PANTHER" id="PTHR43801">
    <property type="entry name" value="NUCLEOTIDE-BINDING PROTEIN-RELATED"/>
    <property type="match status" value="1"/>
</dbReference>
<reference evidence="1 2" key="1">
    <citation type="submission" date="2014-08" db="EMBL/GenBank/DDBJ databases">
        <title>Comparative genomics of the Paenibacillus odorifer group.</title>
        <authorList>
            <person name="den Bakker H.C."/>
            <person name="Tsai Y.-C."/>
            <person name="Martin N."/>
            <person name="Korlach J."/>
            <person name="Wiedmann M."/>
        </authorList>
    </citation>
    <scope>NUCLEOTIDE SEQUENCE [LARGE SCALE GENOMIC DNA]</scope>
    <source>
        <strain evidence="1 2">DSM 15220</strain>
    </source>
</reference>
<dbReference type="OrthoDB" id="2521404at2"/>
<accession>A0A089NIQ4</accession>